<organism evidence="3 4">
    <name type="scientific">Dimargaris cristalligena</name>
    <dbReference type="NCBI Taxonomy" id="215637"/>
    <lineage>
        <taxon>Eukaryota</taxon>
        <taxon>Fungi</taxon>
        <taxon>Fungi incertae sedis</taxon>
        <taxon>Zoopagomycota</taxon>
        <taxon>Kickxellomycotina</taxon>
        <taxon>Dimargaritomycetes</taxon>
        <taxon>Dimargaritales</taxon>
        <taxon>Dimargaritaceae</taxon>
        <taxon>Dimargaris</taxon>
    </lineage>
</organism>
<reference evidence="4" key="1">
    <citation type="journal article" date="2018" name="Nat. Microbiol.">
        <title>Leveraging single-cell genomics to expand the fungal tree of life.</title>
        <authorList>
            <person name="Ahrendt S.R."/>
            <person name="Quandt C.A."/>
            <person name="Ciobanu D."/>
            <person name="Clum A."/>
            <person name="Salamov A."/>
            <person name="Andreopoulos B."/>
            <person name="Cheng J.F."/>
            <person name="Woyke T."/>
            <person name="Pelin A."/>
            <person name="Henrissat B."/>
            <person name="Reynolds N.K."/>
            <person name="Benny G.L."/>
            <person name="Smith M.E."/>
            <person name="James T.Y."/>
            <person name="Grigoriev I.V."/>
        </authorList>
    </citation>
    <scope>NUCLEOTIDE SEQUENCE [LARGE SCALE GENOMIC DNA]</scope>
    <source>
        <strain evidence="4">RSA 468</strain>
    </source>
</reference>
<proteinExistence type="predicted"/>
<evidence type="ECO:0000313" key="3">
    <source>
        <dbReference type="EMBL" id="RKP33970.1"/>
    </source>
</evidence>
<feature type="compositionally biased region" description="Low complexity" evidence="1">
    <location>
        <begin position="122"/>
        <end position="132"/>
    </location>
</feature>
<keyword evidence="2" id="KW-0732">Signal</keyword>
<dbReference type="Proteomes" id="UP000268162">
    <property type="component" value="Unassembled WGS sequence"/>
</dbReference>
<evidence type="ECO:0000313" key="4">
    <source>
        <dbReference type="Proteomes" id="UP000268162"/>
    </source>
</evidence>
<protein>
    <recommendedName>
        <fullName evidence="5">Extracellular membrane protein CFEM domain-containing protein</fullName>
    </recommendedName>
</protein>
<evidence type="ECO:0000256" key="1">
    <source>
        <dbReference type="SAM" id="MobiDB-lite"/>
    </source>
</evidence>
<keyword evidence="4" id="KW-1185">Reference proteome</keyword>
<dbReference type="AlphaFoldDB" id="A0A4P9ZNS3"/>
<feature type="signal peptide" evidence="2">
    <location>
        <begin position="1"/>
        <end position="20"/>
    </location>
</feature>
<evidence type="ECO:0000256" key="2">
    <source>
        <dbReference type="SAM" id="SignalP"/>
    </source>
</evidence>
<dbReference type="OrthoDB" id="2507140at2759"/>
<gene>
    <name evidence="3" type="ORF">BJ085DRAFT_39595</name>
</gene>
<accession>A0A4P9ZNS3</accession>
<feature type="region of interest" description="Disordered" evidence="1">
    <location>
        <begin position="111"/>
        <end position="145"/>
    </location>
</feature>
<feature type="chain" id="PRO_5020729814" description="Extracellular membrane protein CFEM domain-containing protein" evidence="2">
    <location>
        <begin position="21"/>
        <end position="164"/>
    </location>
</feature>
<sequence length="164" mass="16266">MKFFATVVALAAAAAVSVQAECASQAVVDSCLATTGASLSACAFGDFTCQCQAQSSVVACYDSCPDDDVNKNLKTLADSTKQNFCGHATAMESLSSATHIQTTASVATVSGSASNQPKATGSASAAAKSSSSSEDDDSSSADSKRPALTTAAAVAALVFAAHAY</sequence>
<evidence type="ECO:0008006" key="5">
    <source>
        <dbReference type="Google" id="ProtNLM"/>
    </source>
</evidence>
<dbReference type="EMBL" id="ML003433">
    <property type="protein sequence ID" value="RKP33970.1"/>
    <property type="molecule type" value="Genomic_DNA"/>
</dbReference>
<name>A0A4P9ZNS3_9FUNG</name>